<evidence type="ECO:0000313" key="1">
    <source>
        <dbReference type="EMBL" id="GAT33914.1"/>
    </source>
</evidence>
<organism evidence="1 2">
    <name type="scientific">Terrimicrobium sacchariphilum</name>
    <dbReference type="NCBI Taxonomy" id="690879"/>
    <lineage>
        <taxon>Bacteria</taxon>
        <taxon>Pseudomonadati</taxon>
        <taxon>Verrucomicrobiota</taxon>
        <taxon>Terrimicrobiia</taxon>
        <taxon>Terrimicrobiales</taxon>
        <taxon>Terrimicrobiaceae</taxon>
        <taxon>Terrimicrobium</taxon>
    </lineage>
</organism>
<comment type="caution">
    <text evidence="1">The sequence shown here is derived from an EMBL/GenBank/DDBJ whole genome shotgun (WGS) entry which is preliminary data.</text>
</comment>
<name>A0A146GAQ8_TERSA</name>
<reference evidence="2" key="1">
    <citation type="journal article" date="2017" name="Genome Announc.">
        <title>Draft Genome Sequence of Terrimicrobium sacchariphilum NM-5T, a Facultative Anaerobic Soil Bacterium of the Class Spartobacteria.</title>
        <authorList>
            <person name="Qiu Y.L."/>
            <person name="Tourlousse D.M."/>
            <person name="Matsuura N."/>
            <person name="Ohashi A."/>
            <person name="Sekiguchi Y."/>
        </authorList>
    </citation>
    <scope>NUCLEOTIDE SEQUENCE [LARGE SCALE GENOMIC DNA]</scope>
    <source>
        <strain evidence="2">NM-5</strain>
    </source>
</reference>
<dbReference type="STRING" id="690879.TSACC_22335"/>
<gene>
    <name evidence="1" type="ORF">TSACC_22335</name>
</gene>
<dbReference type="AlphaFoldDB" id="A0A146GAQ8"/>
<evidence type="ECO:0008006" key="3">
    <source>
        <dbReference type="Google" id="ProtNLM"/>
    </source>
</evidence>
<proteinExistence type="predicted"/>
<keyword evidence="2" id="KW-1185">Reference proteome</keyword>
<dbReference type="EMBL" id="BDCO01000002">
    <property type="protein sequence ID" value="GAT33914.1"/>
    <property type="molecule type" value="Genomic_DNA"/>
</dbReference>
<protein>
    <recommendedName>
        <fullName evidence="3">DUF1444 family protein</fullName>
    </recommendedName>
</protein>
<accession>A0A146GAQ8</accession>
<sequence length="180" mass="20053">MMIAQAEEPWRLLIEPSYEPHDAEWPIPGAERTVLVPARLVDGEISPLKRTEIKDMGVTRKDILAQAIPAASAILKELKPNYIRDANGVIAYAMIQSDSPLTASAVLAPEFPTMFDKKLGPDVIVAIPSRHVIYIFPKLSSISQDMAEEVILEYEASPYPVSRELFSFVNGRFVAVGRYR</sequence>
<evidence type="ECO:0000313" key="2">
    <source>
        <dbReference type="Proteomes" id="UP000076023"/>
    </source>
</evidence>
<dbReference type="Proteomes" id="UP000076023">
    <property type="component" value="Unassembled WGS sequence"/>
</dbReference>
<dbReference type="InParanoid" id="A0A146GAQ8"/>